<dbReference type="EMBL" id="MSFO01000001">
    <property type="protein sequence ID" value="PLB54005.1"/>
    <property type="molecule type" value="Genomic_DNA"/>
</dbReference>
<accession>A0A2I2GMA8</accession>
<dbReference type="PANTHER" id="PTHR24189">
    <property type="entry name" value="MYOTROPHIN"/>
    <property type="match status" value="1"/>
</dbReference>
<dbReference type="STRING" id="1392250.A0A2I2GMA8"/>
<dbReference type="InterPro" id="IPR002110">
    <property type="entry name" value="Ankyrin_rpt"/>
</dbReference>
<sequence>MYSPGQHPRTLAEEMELSAQAGDLPKLQTQLARWEAEVADENVTPKDHLWIDPTIAEVRDWVKLRSHTDKSEPVYEFLTRLLVKAAEGNQVDTVKYMIDKRGVPIITPAIARKAMTANAFDVLEVFLEHGWNINDPAQDFHVPILGFVTHNETRVRWCLEHGADPNARNRNKSHDVPSQAGRFASVETLRLLAAYGANFACSNALQRAAEYRLKGRMEVMEWLLDEAGFPINQREFEWDPDMFRDWQGNRLGAALHFAVLSNSPERVRFLLERGSDINLRDPYGETARDWADGGGREEIIAILNTWGK</sequence>
<evidence type="ECO:0000256" key="3">
    <source>
        <dbReference type="PROSITE-ProRule" id="PRU00023"/>
    </source>
</evidence>
<dbReference type="PANTHER" id="PTHR24189:SF50">
    <property type="entry name" value="ANKYRIN REPEAT AND SOCS BOX PROTEIN 2"/>
    <property type="match status" value="1"/>
</dbReference>
<comment type="caution">
    <text evidence="4">The sequence shown here is derived from an EMBL/GenBank/DDBJ whole genome shotgun (WGS) entry which is preliminary data.</text>
</comment>
<dbReference type="PROSITE" id="PS50297">
    <property type="entry name" value="ANK_REP_REGION"/>
    <property type="match status" value="1"/>
</dbReference>
<keyword evidence="5" id="KW-1185">Reference proteome</keyword>
<dbReference type="AlphaFoldDB" id="A0A2I2GMA8"/>
<keyword evidence="1" id="KW-0677">Repeat</keyword>
<evidence type="ECO:0000256" key="2">
    <source>
        <dbReference type="ARBA" id="ARBA00023043"/>
    </source>
</evidence>
<dbReference type="RefSeq" id="XP_024709307.1">
    <property type="nucleotide sequence ID" value="XM_024854242.1"/>
</dbReference>
<dbReference type="OrthoDB" id="426293at2759"/>
<gene>
    <name evidence="4" type="ORF">P170DRAFT_504851</name>
</gene>
<dbReference type="Gene3D" id="1.25.40.20">
    <property type="entry name" value="Ankyrin repeat-containing domain"/>
    <property type="match status" value="2"/>
</dbReference>
<keyword evidence="2 3" id="KW-0040">ANK repeat</keyword>
<organism evidence="4 5">
    <name type="scientific">Aspergillus steynii IBT 23096</name>
    <dbReference type="NCBI Taxonomy" id="1392250"/>
    <lineage>
        <taxon>Eukaryota</taxon>
        <taxon>Fungi</taxon>
        <taxon>Dikarya</taxon>
        <taxon>Ascomycota</taxon>
        <taxon>Pezizomycotina</taxon>
        <taxon>Eurotiomycetes</taxon>
        <taxon>Eurotiomycetidae</taxon>
        <taxon>Eurotiales</taxon>
        <taxon>Aspergillaceae</taxon>
        <taxon>Aspergillus</taxon>
        <taxon>Aspergillus subgen. Circumdati</taxon>
    </lineage>
</organism>
<evidence type="ECO:0000313" key="4">
    <source>
        <dbReference type="EMBL" id="PLB54005.1"/>
    </source>
</evidence>
<dbReference type="Proteomes" id="UP000234275">
    <property type="component" value="Unassembled WGS sequence"/>
</dbReference>
<dbReference type="SMART" id="SM00248">
    <property type="entry name" value="ANK"/>
    <property type="match status" value="3"/>
</dbReference>
<dbReference type="SUPFAM" id="SSF48403">
    <property type="entry name" value="Ankyrin repeat"/>
    <property type="match status" value="1"/>
</dbReference>
<dbReference type="GeneID" id="36561948"/>
<evidence type="ECO:0000313" key="5">
    <source>
        <dbReference type="Proteomes" id="UP000234275"/>
    </source>
</evidence>
<dbReference type="VEuPathDB" id="FungiDB:P170DRAFT_504851"/>
<protein>
    <submittedName>
        <fullName evidence="4">Ankyrin</fullName>
    </submittedName>
</protein>
<dbReference type="Pfam" id="PF13857">
    <property type="entry name" value="Ank_5"/>
    <property type="match status" value="1"/>
</dbReference>
<dbReference type="PROSITE" id="PS50088">
    <property type="entry name" value="ANK_REPEAT"/>
    <property type="match status" value="1"/>
</dbReference>
<dbReference type="InterPro" id="IPR036770">
    <property type="entry name" value="Ankyrin_rpt-contain_sf"/>
</dbReference>
<feature type="repeat" description="ANK" evidence="3">
    <location>
        <begin position="250"/>
        <end position="282"/>
    </location>
</feature>
<name>A0A2I2GMA8_9EURO</name>
<evidence type="ECO:0000256" key="1">
    <source>
        <dbReference type="ARBA" id="ARBA00022737"/>
    </source>
</evidence>
<dbReference type="InterPro" id="IPR050745">
    <property type="entry name" value="Multifunctional_regulatory"/>
</dbReference>
<reference evidence="4 5" key="1">
    <citation type="submission" date="2016-12" db="EMBL/GenBank/DDBJ databases">
        <title>The genomes of Aspergillus section Nigri reveals drivers in fungal speciation.</title>
        <authorList>
            <consortium name="DOE Joint Genome Institute"/>
            <person name="Vesth T.C."/>
            <person name="Nybo J."/>
            <person name="Theobald S."/>
            <person name="Brandl J."/>
            <person name="Frisvad J.C."/>
            <person name="Nielsen K.F."/>
            <person name="Lyhne E.K."/>
            <person name="Kogle M.E."/>
            <person name="Kuo A."/>
            <person name="Riley R."/>
            <person name="Clum A."/>
            <person name="Nolan M."/>
            <person name="Lipzen A."/>
            <person name="Salamov A."/>
            <person name="Henrissat B."/>
            <person name="Wiebenga A."/>
            <person name="De Vries R.P."/>
            <person name="Grigoriev I.V."/>
            <person name="Mortensen U.H."/>
            <person name="Andersen M.R."/>
            <person name="Baker S.E."/>
        </authorList>
    </citation>
    <scope>NUCLEOTIDE SEQUENCE [LARGE SCALE GENOMIC DNA]</scope>
    <source>
        <strain evidence="4 5">IBT 23096</strain>
    </source>
</reference>
<proteinExistence type="predicted"/>